<comment type="cofactor">
    <cofactor evidence="1">
        <name>Mg(2+)</name>
        <dbReference type="ChEBI" id="CHEBI:18420"/>
    </cofactor>
</comment>
<comment type="subunit">
    <text evidence="3">Homotrimer.</text>
</comment>
<dbReference type="InterPro" id="IPR036542">
    <property type="entry name" value="PTS_IIA_lac/cel_sf"/>
</dbReference>
<comment type="caution">
    <text evidence="17">The sequence shown here is derived from an EMBL/GenBank/DDBJ whole genome shotgun (WGS) entry which is preliminary data.</text>
</comment>
<organism evidence="17 18">
    <name type="scientific">Streptococcus agalactiae LMG 14747</name>
    <dbReference type="NCBI Taxonomy" id="1154860"/>
    <lineage>
        <taxon>Bacteria</taxon>
        <taxon>Bacillati</taxon>
        <taxon>Bacillota</taxon>
        <taxon>Bacilli</taxon>
        <taxon>Lactobacillales</taxon>
        <taxon>Streptococcaceae</taxon>
        <taxon>Streptococcus</taxon>
    </lineage>
</organism>
<dbReference type="AlphaFoldDB" id="V6Z2Y5"/>
<protein>
    <recommendedName>
        <fullName evidence="4">PTS system lactose-specific EIIA component</fullName>
    </recommendedName>
    <alternativeName>
        <fullName evidence="13">EIIA-Lac</fullName>
    </alternativeName>
    <alternativeName>
        <fullName evidence="15">EIII-Lac</fullName>
    </alternativeName>
    <alternativeName>
        <fullName evidence="14">Lactose-specific phosphotransferase enzyme IIA component</fullName>
    </alternativeName>
</protein>
<evidence type="ECO:0000256" key="8">
    <source>
        <dbReference type="ARBA" id="ARBA00022597"/>
    </source>
</evidence>
<evidence type="ECO:0000256" key="6">
    <source>
        <dbReference type="ARBA" id="ARBA00022490"/>
    </source>
</evidence>
<keyword evidence="12" id="KW-0460">Magnesium</keyword>
<evidence type="ECO:0000256" key="4">
    <source>
        <dbReference type="ARBA" id="ARBA00014322"/>
    </source>
</evidence>
<dbReference type="PANTHER" id="PTHR34382">
    <property type="entry name" value="PTS SYSTEM N,N'-DIACETYLCHITOBIOSE-SPECIFIC EIIA COMPONENT"/>
    <property type="match status" value="1"/>
</dbReference>
<keyword evidence="9" id="KW-0808">Transferase</keyword>
<evidence type="ECO:0000256" key="10">
    <source>
        <dbReference type="ARBA" id="ARBA00022683"/>
    </source>
</evidence>
<accession>V6Z2Y5</accession>
<evidence type="ECO:0000256" key="3">
    <source>
        <dbReference type="ARBA" id="ARBA00011233"/>
    </source>
</evidence>
<dbReference type="eggNOG" id="COG1447">
    <property type="taxonomic scope" value="Bacteria"/>
</dbReference>
<evidence type="ECO:0000313" key="18">
    <source>
        <dbReference type="Proteomes" id="UP000018482"/>
    </source>
</evidence>
<dbReference type="GO" id="GO:0046872">
    <property type="term" value="F:metal ion binding"/>
    <property type="evidence" value="ECO:0007669"/>
    <property type="project" value="UniProtKB-KW"/>
</dbReference>
<evidence type="ECO:0000256" key="14">
    <source>
        <dbReference type="ARBA" id="ARBA00031467"/>
    </source>
</evidence>
<dbReference type="EMBL" id="ANQC01000121">
    <property type="protein sequence ID" value="ESV55252.1"/>
    <property type="molecule type" value="Genomic_DNA"/>
</dbReference>
<dbReference type="PROSITE" id="PS51095">
    <property type="entry name" value="PTS_EIIA_TYPE_3"/>
    <property type="match status" value="1"/>
</dbReference>
<dbReference type="GO" id="GO:0009401">
    <property type="term" value="P:phosphoenolpyruvate-dependent sugar phosphotransferase system"/>
    <property type="evidence" value="ECO:0007669"/>
    <property type="project" value="UniProtKB-KW"/>
</dbReference>
<keyword evidence="5" id="KW-0813">Transport</keyword>
<evidence type="ECO:0000256" key="9">
    <source>
        <dbReference type="ARBA" id="ARBA00022679"/>
    </source>
</evidence>
<evidence type="ECO:0000256" key="1">
    <source>
        <dbReference type="ARBA" id="ARBA00001946"/>
    </source>
</evidence>
<sequence length="88" mass="9820">MNREEMTMLGFEIVAFAGDARSKLLEALSKAESGQFDEAEALVEAANQCIVEAHKSQTTLLAKEASGEDLELSFTIRQKNLLWSRWKS</sequence>
<evidence type="ECO:0000256" key="12">
    <source>
        <dbReference type="ARBA" id="ARBA00022842"/>
    </source>
</evidence>
<dbReference type="Proteomes" id="UP000018482">
    <property type="component" value="Unassembled WGS sequence"/>
</dbReference>
<dbReference type="GO" id="GO:0016740">
    <property type="term" value="F:transferase activity"/>
    <property type="evidence" value="ECO:0007669"/>
    <property type="project" value="UniProtKB-KW"/>
</dbReference>
<evidence type="ECO:0000256" key="16">
    <source>
        <dbReference type="PROSITE-ProRule" id="PRU00418"/>
    </source>
</evidence>
<dbReference type="SUPFAM" id="SSF46973">
    <property type="entry name" value="Enzyme IIa from lactose specific PTS, IIa-lac"/>
    <property type="match status" value="1"/>
</dbReference>
<reference evidence="17 18" key="1">
    <citation type="submission" date="2013-05" db="EMBL/GenBank/DDBJ databases">
        <authorList>
            <person name="Richards V.P."/>
            <person name="Durkin S.A.S."/>
            <person name="Kim M."/>
            <person name="Pavinski Bitar P.D."/>
            <person name="Stanhope M.J."/>
            <person name="Town C.D."/>
            <person name="Venter J.C."/>
        </authorList>
    </citation>
    <scope>NUCLEOTIDE SEQUENCE [LARGE SCALE GENOMIC DNA]</scope>
    <source>
        <strain evidence="17 18">LMG 14747</strain>
    </source>
</reference>
<comment type="subcellular location">
    <subcellularLocation>
        <location evidence="2">Cytoplasm</location>
    </subcellularLocation>
</comment>
<evidence type="ECO:0000313" key="17">
    <source>
        <dbReference type="EMBL" id="ESV55252.1"/>
    </source>
</evidence>
<dbReference type="Pfam" id="PF02255">
    <property type="entry name" value="PTS_IIA"/>
    <property type="match status" value="1"/>
</dbReference>
<evidence type="ECO:0000256" key="15">
    <source>
        <dbReference type="ARBA" id="ARBA00032708"/>
    </source>
</evidence>
<dbReference type="InterPro" id="IPR003188">
    <property type="entry name" value="PTS_IIA_lac/cel"/>
</dbReference>
<evidence type="ECO:0000256" key="2">
    <source>
        <dbReference type="ARBA" id="ARBA00004496"/>
    </source>
</evidence>
<keyword evidence="11" id="KW-0479">Metal-binding</keyword>
<dbReference type="Gene3D" id="1.20.58.80">
    <property type="entry name" value="Phosphotransferase system, lactose/cellobiose-type IIA subunit"/>
    <property type="match status" value="1"/>
</dbReference>
<name>V6Z2Y5_STRAG</name>
<keyword evidence="7" id="KW-0597">Phosphoprotein</keyword>
<dbReference type="PIRSF" id="PIRSF000699">
    <property type="entry name" value="PTS_IILac_III"/>
    <property type="match status" value="1"/>
</dbReference>
<proteinExistence type="predicted"/>
<keyword evidence="6" id="KW-0963">Cytoplasm</keyword>
<dbReference type="GO" id="GO:0005737">
    <property type="term" value="C:cytoplasm"/>
    <property type="evidence" value="ECO:0007669"/>
    <property type="project" value="UniProtKB-SubCell"/>
</dbReference>
<comment type="caution">
    <text evidence="16">Lacks conserved residue(s) required for the propagation of feature annotation.</text>
</comment>
<evidence type="ECO:0000256" key="13">
    <source>
        <dbReference type="ARBA" id="ARBA00030293"/>
    </source>
</evidence>
<evidence type="ECO:0000256" key="5">
    <source>
        <dbReference type="ARBA" id="ARBA00022448"/>
    </source>
</evidence>
<keyword evidence="8" id="KW-0762">Sugar transport</keyword>
<evidence type="ECO:0000256" key="11">
    <source>
        <dbReference type="ARBA" id="ARBA00022723"/>
    </source>
</evidence>
<keyword evidence="10" id="KW-0598">Phosphotransferase system</keyword>
<evidence type="ECO:0000256" key="7">
    <source>
        <dbReference type="ARBA" id="ARBA00022553"/>
    </source>
</evidence>
<dbReference type="PANTHER" id="PTHR34382:SF9">
    <property type="entry name" value="PHOSPHOTRANSFERASE SYSTEM SUGAR-SPECIFIC EII COMPONENT"/>
    <property type="match status" value="1"/>
</dbReference>
<gene>
    <name evidence="17" type="ORF">SAG0136_08570</name>
</gene>